<reference evidence="5 6" key="1">
    <citation type="submission" date="2018-09" db="EMBL/GenBank/DDBJ databases">
        <title>A high-quality reference genome of wild soybean provides a powerful tool to mine soybean genomes.</title>
        <authorList>
            <person name="Xie M."/>
            <person name="Chung C.Y.L."/>
            <person name="Li M.-W."/>
            <person name="Wong F.-L."/>
            <person name="Chan T.-F."/>
            <person name="Lam H.-M."/>
        </authorList>
    </citation>
    <scope>NUCLEOTIDE SEQUENCE [LARGE SCALE GENOMIC DNA]</scope>
    <source>
        <strain evidence="6">cv. W05</strain>
        <tissue evidence="5">Hypocotyl of etiolated seedlings</tissue>
    </source>
</reference>
<dbReference type="NCBIfam" id="TIGR00756">
    <property type="entry name" value="PPR"/>
    <property type="match status" value="1"/>
</dbReference>
<dbReference type="EMBL" id="QZWG01000012">
    <property type="protein sequence ID" value="RZB75705.1"/>
    <property type="molecule type" value="Genomic_DNA"/>
</dbReference>
<name>A0A445HQI4_GLYSO</name>
<feature type="region of interest" description="Disordered" evidence="3">
    <location>
        <begin position="31"/>
        <end position="64"/>
    </location>
</feature>
<accession>A0A445HQI4</accession>
<comment type="caution">
    <text evidence="5">The sequence shown here is derived from an EMBL/GenBank/DDBJ whole genome shotgun (WGS) entry which is preliminary data.</text>
</comment>
<organism evidence="5 6">
    <name type="scientific">Glycine soja</name>
    <name type="common">Wild soybean</name>
    <dbReference type="NCBI Taxonomy" id="3848"/>
    <lineage>
        <taxon>Eukaryota</taxon>
        <taxon>Viridiplantae</taxon>
        <taxon>Streptophyta</taxon>
        <taxon>Embryophyta</taxon>
        <taxon>Tracheophyta</taxon>
        <taxon>Spermatophyta</taxon>
        <taxon>Magnoliopsida</taxon>
        <taxon>eudicotyledons</taxon>
        <taxon>Gunneridae</taxon>
        <taxon>Pentapetalae</taxon>
        <taxon>rosids</taxon>
        <taxon>fabids</taxon>
        <taxon>Fabales</taxon>
        <taxon>Fabaceae</taxon>
        <taxon>Papilionoideae</taxon>
        <taxon>50 kb inversion clade</taxon>
        <taxon>NPAAA clade</taxon>
        <taxon>indigoferoid/millettioid clade</taxon>
        <taxon>Phaseoleae</taxon>
        <taxon>Glycine</taxon>
        <taxon>Glycine subgen. Soja</taxon>
    </lineage>
</organism>
<keyword evidence="1" id="KW-0677">Repeat</keyword>
<evidence type="ECO:0000313" key="6">
    <source>
        <dbReference type="Proteomes" id="UP000289340"/>
    </source>
</evidence>
<evidence type="ECO:0000256" key="2">
    <source>
        <dbReference type="PROSITE-ProRule" id="PRU00708"/>
    </source>
</evidence>
<evidence type="ECO:0000259" key="4">
    <source>
        <dbReference type="Pfam" id="PF17177"/>
    </source>
</evidence>
<dbReference type="Proteomes" id="UP000289340">
    <property type="component" value="Chromosome 12"/>
</dbReference>
<keyword evidence="6" id="KW-1185">Reference proteome</keyword>
<dbReference type="Pfam" id="PF17177">
    <property type="entry name" value="PPR_long"/>
    <property type="match status" value="1"/>
</dbReference>
<dbReference type="InterPro" id="IPR011990">
    <property type="entry name" value="TPR-like_helical_dom_sf"/>
</dbReference>
<sequence>MRAPTVRNLCTLSNLLLSEVLTCKRNTIVVPSTKPSPESELDLARDTSQGDSIEESEDTKELSDIWCSKEDKRSASEEIDDDDEKRQRAVDIPWIPGLSHDKLGAGKTVYVFGHLGRETGVKEYNALIKMCIKKARATDDEFIGLIQLFTDIIKAENPSSASQLGYYEMLLWLRVGDEEMIQDICEYITVETSEDTSALRESYLMALWESDRKMQILDVVKNIDITELSSEKSIADIFQSLGRFQLESVADDLLLDLRARDHDADNISNFVVSYAVSIPNLVVEDIILKVKNLHELLELLPSTSSYEKLILHCCGLEKVGVALDIVEKMCEAGFTLSTEVLQYILQICEESYEYVLVHQIYSIICHYHLELNGEICRCLVHFFVRMKDFEGAFRMIADLEDMNFKPTTNMYNAIMAGYFREKNISGVLRVLKKMRGANVKPDSQTFSYLIRNCEKEEDIMKNLVNELTSIGELLPAFEHLNLVLAGLSDEYESSISVISTRFDPLSVDEVQVNLTTQPSSGDNSTYDYSGNRFFNGRGGRNFGRNNRGGRTSGRGCGGCDCFADVQCQICYKFGHGASFCYHRLEENYVPTLPPPASLAPAQTQTATA</sequence>
<dbReference type="InterPro" id="IPR002885">
    <property type="entry name" value="PPR_rpt"/>
</dbReference>
<evidence type="ECO:0000256" key="1">
    <source>
        <dbReference type="ARBA" id="ARBA00022737"/>
    </source>
</evidence>
<dbReference type="Gene3D" id="1.25.40.10">
    <property type="entry name" value="Tetratricopeptide repeat domain"/>
    <property type="match status" value="1"/>
</dbReference>
<gene>
    <name evidence="5" type="ORF">D0Y65_034269</name>
</gene>
<dbReference type="PROSITE" id="PS51375">
    <property type="entry name" value="PPR"/>
    <property type="match status" value="1"/>
</dbReference>
<dbReference type="PANTHER" id="PTHR47262">
    <property type="entry name" value="OS02G0132600 PROTEIN"/>
    <property type="match status" value="1"/>
</dbReference>
<feature type="domain" description="PROP1-like PPR" evidence="4">
    <location>
        <begin position="305"/>
        <end position="456"/>
    </location>
</feature>
<dbReference type="InterPro" id="IPR033443">
    <property type="entry name" value="PROP1-like_PPR_dom"/>
</dbReference>
<evidence type="ECO:0000256" key="3">
    <source>
        <dbReference type="SAM" id="MobiDB-lite"/>
    </source>
</evidence>
<evidence type="ECO:0000313" key="5">
    <source>
        <dbReference type="EMBL" id="RZB75705.1"/>
    </source>
</evidence>
<dbReference type="AlphaFoldDB" id="A0A445HQI4"/>
<dbReference type="PANTHER" id="PTHR47262:SF1">
    <property type="entry name" value="OS02G0132600 PROTEIN"/>
    <property type="match status" value="1"/>
</dbReference>
<feature type="repeat" description="PPR" evidence="2">
    <location>
        <begin position="407"/>
        <end position="441"/>
    </location>
</feature>
<protein>
    <submittedName>
        <fullName evidence="5">Disease resistance-like protein DSC1 isoform C</fullName>
    </submittedName>
</protein>
<proteinExistence type="predicted"/>